<dbReference type="OrthoDB" id="23935at10239"/>
<sequence length="172" mass="20437">MQLEIIDNFLPEHEFAVLHQLIVDDPSDQFPFALLTHVADAKTDKYEHWNWMGVHPFYRDHEPKSPHFSIVSQMIISRLEENHDLRSLIRVKGNFYPWTETIKEHEFHVDYYYDHRAAIFSLNTCDGYTLFEDGTKVESVENRLYIFDPQQKHCSSTTSNARGRYNININFL</sequence>
<protein>
    <recommendedName>
        <fullName evidence="3">DNA endonuclease V</fullName>
    </recommendedName>
</protein>
<dbReference type="RefSeq" id="YP_008126335.1">
    <property type="nucleotide sequence ID" value="NC_021536.1"/>
</dbReference>
<evidence type="ECO:0008006" key="3">
    <source>
        <dbReference type="Google" id="ProtNLM"/>
    </source>
</evidence>
<evidence type="ECO:0000313" key="1">
    <source>
        <dbReference type="EMBL" id="AGN33521.1"/>
    </source>
</evidence>
<dbReference type="EMBL" id="HQ317383">
    <property type="protein sequence ID" value="AGN33521.1"/>
    <property type="molecule type" value="Genomic_DNA"/>
</dbReference>
<keyword evidence="2" id="KW-1185">Reference proteome</keyword>
<proteinExistence type="predicted"/>
<dbReference type="Proteomes" id="UP000204294">
    <property type="component" value="Segment"/>
</dbReference>
<gene>
    <name evidence="1" type="ORF">SWYG_00009</name>
</gene>
<name>R9TLN5_9CAUD</name>
<dbReference type="KEGG" id="vg:16045513"/>
<accession>R9TLN5</accession>
<reference evidence="1 2" key="1">
    <citation type="submission" date="2010-09" db="EMBL/GenBank/DDBJ databases">
        <title>The Genome Sequence of Synechococcus phage S-IOM18.</title>
        <authorList>
            <consortium name="The Broad Institute Genome Sequencing Platform"/>
            <person name="Henn M.R."/>
            <person name="Clokie M."/>
            <person name="Levin J."/>
            <person name="Malboeuf C."/>
            <person name="Casali M."/>
            <person name="Russ C."/>
            <person name="Lennon N."/>
            <person name="Chapman S.B."/>
            <person name="Erlich R."/>
            <person name="Young S.K."/>
            <person name="Yandava C."/>
            <person name="Zeng Q."/>
            <person name="Fitzgerald M.F."/>
            <person name="Alvarado L."/>
            <person name="Anderson S."/>
            <person name="Berlin A."/>
            <person name="Chen Z."/>
            <person name="Freedman E."/>
            <person name="Gellesch M."/>
            <person name="Goldberg J."/>
            <person name="Green L."/>
            <person name="Griggs A."/>
            <person name="Gujja S."/>
            <person name="Heilman E.R."/>
            <person name="Heiman D."/>
            <person name="Hollinger A."/>
            <person name="Howarth C."/>
            <person name="Larson L."/>
            <person name="Mehta T."/>
            <person name="Neiman D."/>
            <person name="Pearson M."/>
            <person name="Roberts A."/>
            <person name="Ryan E."/>
            <person name="Saif S."/>
            <person name="Shea T."/>
            <person name="Shenoy N."/>
            <person name="Sisk P."/>
            <person name="Stolte C."/>
            <person name="Sykes S."/>
            <person name="White J."/>
            <person name="Haas B."/>
            <person name="Nusbaum C."/>
            <person name="Birren B."/>
        </authorList>
    </citation>
    <scope>NUCLEOTIDE SEQUENCE [LARGE SCALE GENOMIC DNA]</scope>
    <source>
        <strain evidence="1 2">S-IOM18</strain>
    </source>
</reference>
<organism evidence="1 2">
    <name type="scientific">Synechococcus phage S-IOM18</name>
    <dbReference type="NCBI Taxonomy" id="754039"/>
    <lineage>
        <taxon>Viruses</taxon>
        <taxon>Duplodnaviria</taxon>
        <taxon>Heunggongvirae</taxon>
        <taxon>Uroviricota</taxon>
        <taxon>Caudoviricetes</taxon>
        <taxon>Pantevenvirales</taxon>
        <taxon>Kyanoviridae</taxon>
        <taxon>Tefnutvirus</taxon>
        <taxon>Tefnutvirus siom18</taxon>
    </lineage>
</organism>
<evidence type="ECO:0000313" key="2">
    <source>
        <dbReference type="Proteomes" id="UP000204294"/>
    </source>
</evidence>
<dbReference type="GeneID" id="16045513"/>